<evidence type="ECO:0000259" key="1">
    <source>
        <dbReference type="Pfam" id="PF24785"/>
    </source>
</evidence>
<dbReference type="GO" id="GO:0035269">
    <property type="term" value="P:protein O-linked glycosylation via mannose"/>
    <property type="evidence" value="ECO:0007669"/>
    <property type="project" value="InterPro"/>
</dbReference>
<gene>
    <name evidence="2" type="ORF">SEMRO_10_G007810.1</name>
</gene>
<dbReference type="PANTHER" id="PTHR15576:SF1">
    <property type="entry name" value="RIBITOL-5-PHOSPHATE XYLOSYLTRANSFERASE 1"/>
    <property type="match status" value="1"/>
</dbReference>
<keyword evidence="3" id="KW-1185">Reference proteome</keyword>
<organism evidence="2 3">
    <name type="scientific">Seminavis robusta</name>
    <dbReference type="NCBI Taxonomy" id="568900"/>
    <lineage>
        <taxon>Eukaryota</taxon>
        <taxon>Sar</taxon>
        <taxon>Stramenopiles</taxon>
        <taxon>Ochrophyta</taxon>
        <taxon>Bacillariophyta</taxon>
        <taxon>Bacillariophyceae</taxon>
        <taxon>Bacillariophycidae</taxon>
        <taxon>Naviculales</taxon>
        <taxon>Naviculaceae</taxon>
        <taxon>Seminavis</taxon>
    </lineage>
</organism>
<evidence type="ECO:0000313" key="3">
    <source>
        <dbReference type="Proteomes" id="UP001153069"/>
    </source>
</evidence>
<evidence type="ECO:0000313" key="2">
    <source>
        <dbReference type="EMBL" id="CAB9496815.1"/>
    </source>
</evidence>
<dbReference type="AlphaFoldDB" id="A0A9N8D7U0"/>
<dbReference type="GO" id="GO:0120053">
    <property type="term" value="F:ribitol beta-1,4-xylosyltransferase activity"/>
    <property type="evidence" value="ECO:0007669"/>
    <property type="project" value="InterPro"/>
</dbReference>
<dbReference type="PANTHER" id="PTHR15576">
    <property type="entry name" value="RIBITOL-5-PHOSPHATE XYLOSYLTRANSFERASE 1"/>
    <property type="match status" value="1"/>
</dbReference>
<dbReference type="GO" id="GO:0005794">
    <property type="term" value="C:Golgi apparatus"/>
    <property type="evidence" value="ECO:0007669"/>
    <property type="project" value="TreeGrafter"/>
</dbReference>
<protein>
    <submittedName>
        <fullName evidence="2">UDP-D-xylose:ribitol-5-phosphate beta1,4-xylosyltransferase</fullName>
    </submittedName>
</protein>
<reference evidence="2" key="1">
    <citation type="submission" date="2020-06" db="EMBL/GenBank/DDBJ databases">
        <authorList>
            <consortium name="Plant Systems Biology data submission"/>
        </authorList>
    </citation>
    <scope>NUCLEOTIDE SEQUENCE</scope>
    <source>
        <strain evidence="2">D6</strain>
    </source>
</reference>
<dbReference type="EMBL" id="CAICTM010000010">
    <property type="protein sequence ID" value="CAB9496815.1"/>
    <property type="molecule type" value="Genomic_DNA"/>
</dbReference>
<proteinExistence type="predicted"/>
<dbReference type="Pfam" id="PF24785">
    <property type="entry name" value="RXYLT1_C"/>
    <property type="match status" value="1"/>
</dbReference>
<dbReference type="InterPro" id="IPR057538">
    <property type="entry name" value="RXYLT1_C"/>
</dbReference>
<accession>A0A9N8D7U0</accession>
<dbReference type="Proteomes" id="UP001153069">
    <property type="component" value="Unassembled WGS sequence"/>
</dbReference>
<sequence length="385" mass="43689">MRFVAGFLSVLGVGILLIVLASYHYSSTHNILNDATIISTKDGSSIQEVTTIVKESEGAMIPQITNVTVFLTTRDNPADSIFTTGTLDRFGSGKIRYIIHNGDCSCNATTQPVLRRNPCLAVSRDCPHRALKCKYPRCKTLITNDEFCKPKGTKYDAREYYNADTPETPYIPLGPRSDSWASFQKIKKKATAKHGQQQFSIVPASKRKYAFNAIFSRSTNDGRIKLATIIEDNHNHDHNNLTVFTQMAEKWIRDVNNPKRKSGHLNTDSYMQVLLDSTFTLAPSGHNPECFRLYEAIEAGSIPVFVRDDDYDNQNCKQSLHWWFDVEPKAPIVVLQNSWEEMYPTVQKLLQDPAALDEQQARLRVWYGNYMRRVTAEFETFLLAG</sequence>
<comment type="caution">
    <text evidence="2">The sequence shown here is derived from an EMBL/GenBank/DDBJ whole genome shotgun (WGS) entry which is preliminary data.</text>
</comment>
<dbReference type="OrthoDB" id="1924787at2759"/>
<name>A0A9N8D7U0_9STRA</name>
<feature type="domain" description="RXYLT1 C-terminal" evidence="1">
    <location>
        <begin position="202"/>
        <end position="379"/>
    </location>
</feature>
<dbReference type="InterPro" id="IPR055286">
    <property type="entry name" value="RXYLT1-like"/>
</dbReference>